<gene>
    <name evidence="2" type="ORF">EJO69_07640</name>
</gene>
<protein>
    <submittedName>
        <fullName evidence="2">DUF4921 family protein</fullName>
    </submittedName>
</protein>
<sequence>MADGTVKQINPFSGTEVWTVPGRANRPLTLVNPHPSPIDPDSHERHCSFCAQRVLESPPEKSRVISTDNGFKIVESTSVDDLAKPWEFRRVPNLFEIVSFDYWTKNYGYQLPQERAQRRDRYIADPAGKAHVLSVLQTKAKASGMTEEEWIRIPESERLEGANAFFGGGHDVVIARRHFTDGATLDNQLAASGSLTPAEHEWYMKLTIDAMRDLYSSNRYVRYVQVFQNWLKPAGASFDHLHKQLVAIDQRSVNAEVEVAKVRLNPNMYNELGVDYAGFQNLIIAESRHAVAFAGFGHRYPTLEVYSKAAEPMPWEQSNDEQRGMSDMLHALHVATGPHVPTNEEWHHKPIDVDMPMPWRILLKWRVSTLAGFEGGTKIYVNTIDPWTLRDRIVPRLLEARANGEIASNINIATECACRVNSLRYNPYL</sequence>
<dbReference type="Gene3D" id="3.30.428.10">
    <property type="entry name" value="HIT-like"/>
    <property type="match status" value="1"/>
</dbReference>
<feature type="domain" description="DUF4921" evidence="1">
    <location>
        <begin position="1"/>
        <end position="425"/>
    </location>
</feature>
<dbReference type="InterPro" id="IPR032576">
    <property type="entry name" value="DUF4921"/>
</dbReference>
<dbReference type="PANTHER" id="PTHR42763:SF2">
    <property type="entry name" value="ADP-GLUCOSE PHOSPHORYLASE"/>
    <property type="match status" value="1"/>
</dbReference>
<dbReference type="OrthoDB" id="9762211at2"/>
<dbReference type="Pfam" id="PF16268">
    <property type="entry name" value="DUF4921"/>
    <property type="match status" value="1"/>
</dbReference>
<dbReference type="SUPFAM" id="SSF54197">
    <property type="entry name" value="HIT-like"/>
    <property type="match status" value="1"/>
</dbReference>
<evidence type="ECO:0000313" key="2">
    <source>
        <dbReference type="EMBL" id="AZN31110.1"/>
    </source>
</evidence>
<proteinExistence type="predicted"/>
<evidence type="ECO:0000259" key="1">
    <source>
        <dbReference type="Pfam" id="PF16268"/>
    </source>
</evidence>
<dbReference type="KEGG" id="fsl:EJO69_07640"/>
<accession>A0A3S8ZCA4</accession>
<organism evidence="2 3">
    <name type="scientific">Flaviflexus salsibiostraticola</name>
    <dbReference type="NCBI Taxonomy" id="1282737"/>
    <lineage>
        <taxon>Bacteria</taxon>
        <taxon>Bacillati</taxon>
        <taxon>Actinomycetota</taxon>
        <taxon>Actinomycetes</taxon>
        <taxon>Actinomycetales</taxon>
        <taxon>Actinomycetaceae</taxon>
        <taxon>Flaviflexus</taxon>
    </lineage>
</organism>
<name>A0A3S8ZCA4_9ACTO</name>
<dbReference type="InterPro" id="IPR053177">
    <property type="entry name" value="ADP-glucose_phosphorylase"/>
</dbReference>
<dbReference type="Proteomes" id="UP000270021">
    <property type="component" value="Chromosome"/>
</dbReference>
<evidence type="ECO:0000313" key="3">
    <source>
        <dbReference type="Proteomes" id="UP000270021"/>
    </source>
</evidence>
<dbReference type="InterPro" id="IPR036265">
    <property type="entry name" value="HIT-like_sf"/>
</dbReference>
<dbReference type="AlphaFoldDB" id="A0A3S8ZCA4"/>
<dbReference type="EMBL" id="CP034438">
    <property type="protein sequence ID" value="AZN31110.1"/>
    <property type="molecule type" value="Genomic_DNA"/>
</dbReference>
<keyword evidence="3" id="KW-1185">Reference proteome</keyword>
<dbReference type="PANTHER" id="PTHR42763">
    <property type="entry name" value="ADP-GLUCOSE PHOSPHORYLASE"/>
    <property type="match status" value="1"/>
</dbReference>
<reference evidence="2 3" key="1">
    <citation type="submission" date="2018-12" db="EMBL/GenBank/DDBJ databases">
        <title>Complete genome sequence of Flaviflexus salsibiostraticola KCTC 33148.</title>
        <authorList>
            <person name="Bae J.-W."/>
        </authorList>
    </citation>
    <scope>NUCLEOTIDE SEQUENCE [LARGE SCALE GENOMIC DNA]</scope>
    <source>
        <strain evidence="2 3">KCTC 33148</strain>
    </source>
</reference>